<protein>
    <submittedName>
        <fullName evidence="2">Uncharacterized protein</fullName>
    </submittedName>
</protein>
<accession>A0A821S6G1</accession>
<sequence>NLNFNNLPDKDDDEWSDLVDPDPVTKPTKEKLPKGALVSRQKVSLIE</sequence>
<feature type="compositionally biased region" description="Acidic residues" evidence="1">
    <location>
        <begin position="10"/>
        <end position="20"/>
    </location>
</feature>
<name>A0A821S6G1_9BILA</name>
<proteinExistence type="predicted"/>
<dbReference type="EMBL" id="CAJOBP010062149">
    <property type="protein sequence ID" value="CAF4855196.1"/>
    <property type="molecule type" value="Genomic_DNA"/>
</dbReference>
<comment type="caution">
    <text evidence="2">The sequence shown here is derived from an EMBL/GenBank/DDBJ whole genome shotgun (WGS) entry which is preliminary data.</text>
</comment>
<evidence type="ECO:0000313" key="3">
    <source>
        <dbReference type="EMBL" id="CAF4855196.1"/>
    </source>
</evidence>
<dbReference type="EMBL" id="CAJOBP010061995">
    <property type="protein sequence ID" value="CAF4854637.1"/>
    <property type="molecule type" value="Genomic_DNA"/>
</dbReference>
<evidence type="ECO:0000313" key="4">
    <source>
        <dbReference type="Proteomes" id="UP000663873"/>
    </source>
</evidence>
<gene>
    <name evidence="2" type="ORF">UJA718_LOCUS43623</name>
    <name evidence="3" type="ORF">UJA718_LOCUS43647</name>
</gene>
<dbReference type="AlphaFoldDB" id="A0A821S6G1"/>
<evidence type="ECO:0000313" key="2">
    <source>
        <dbReference type="EMBL" id="CAF4854637.1"/>
    </source>
</evidence>
<reference evidence="2" key="1">
    <citation type="submission" date="2021-02" db="EMBL/GenBank/DDBJ databases">
        <authorList>
            <person name="Nowell W R."/>
        </authorList>
    </citation>
    <scope>NUCLEOTIDE SEQUENCE</scope>
</reference>
<evidence type="ECO:0000256" key="1">
    <source>
        <dbReference type="SAM" id="MobiDB-lite"/>
    </source>
</evidence>
<organism evidence="2 4">
    <name type="scientific">Rotaria socialis</name>
    <dbReference type="NCBI Taxonomy" id="392032"/>
    <lineage>
        <taxon>Eukaryota</taxon>
        <taxon>Metazoa</taxon>
        <taxon>Spiralia</taxon>
        <taxon>Gnathifera</taxon>
        <taxon>Rotifera</taxon>
        <taxon>Eurotatoria</taxon>
        <taxon>Bdelloidea</taxon>
        <taxon>Philodinida</taxon>
        <taxon>Philodinidae</taxon>
        <taxon>Rotaria</taxon>
    </lineage>
</organism>
<feature type="non-terminal residue" evidence="2">
    <location>
        <position position="1"/>
    </location>
</feature>
<feature type="region of interest" description="Disordered" evidence="1">
    <location>
        <begin position="1"/>
        <end position="47"/>
    </location>
</feature>
<keyword evidence="4" id="KW-1185">Reference proteome</keyword>
<dbReference type="Proteomes" id="UP000663873">
    <property type="component" value="Unassembled WGS sequence"/>
</dbReference>